<keyword evidence="2" id="KW-0560">Oxidoreductase</keyword>
<dbReference type="Gene3D" id="3.40.50.720">
    <property type="entry name" value="NAD(P)-binding Rossmann-like Domain"/>
    <property type="match status" value="2"/>
</dbReference>
<feature type="domain" description="3-beta hydroxysteroid dehydrogenase/isomerase" evidence="3">
    <location>
        <begin position="151"/>
        <end position="221"/>
    </location>
</feature>
<evidence type="ECO:0000313" key="4">
    <source>
        <dbReference type="EMBL" id="KAJ7693900.1"/>
    </source>
</evidence>
<evidence type="ECO:0000256" key="1">
    <source>
        <dbReference type="ARBA" id="ARBA00009219"/>
    </source>
</evidence>
<dbReference type="PANTHER" id="PTHR43245:SF51">
    <property type="entry name" value="SHORT CHAIN DEHYDROGENASE_REDUCTASE FAMILY 42E, MEMBER 2"/>
    <property type="match status" value="1"/>
</dbReference>
<organism evidence="4 5">
    <name type="scientific">Mycena rosella</name>
    <name type="common">Pink bonnet</name>
    <name type="synonym">Agaricus rosellus</name>
    <dbReference type="NCBI Taxonomy" id="1033263"/>
    <lineage>
        <taxon>Eukaryota</taxon>
        <taxon>Fungi</taxon>
        <taxon>Dikarya</taxon>
        <taxon>Basidiomycota</taxon>
        <taxon>Agaricomycotina</taxon>
        <taxon>Agaricomycetes</taxon>
        <taxon>Agaricomycetidae</taxon>
        <taxon>Agaricales</taxon>
        <taxon>Marasmiineae</taxon>
        <taxon>Mycenaceae</taxon>
        <taxon>Mycena</taxon>
    </lineage>
</organism>
<comment type="similarity">
    <text evidence="1">Belongs to the 3-beta-HSD family.</text>
</comment>
<accession>A0AAD7DKI9</accession>
<dbReference type="InterPro" id="IPR002225">
    <property type="entry name" value="3Beta_OHSteriod_DH/Estase"/>
</dbReference>
<dbReference type="SUPFAM" id="SSF51735">
    <property type="entry name" value="NAD(P)-binding Rossmann-fold domains"/>
    <property type="match status" value="1"/>
</dbReference>
<evidence type="ECO:0000256" key="2">
    <source>
        <dbReference type="ARBA" id="ARBA00023002"/>
    </source>
</evidence>
<name>A0AAD7DKI9_MYCRO</name>
<dbReference type="AlphaFoldDB" id="A0AAD7DKI9"/>
<dbReference type="InterPro" id="IPR036291">
    <property type="entry name" value="NAD(P)-bd_dom_sf"/>
</dbReference>
<dbReference type="GO" id="GO:0016616">
    <property type="term" value="F:oxidoreductase activity, acting on the CH-OH group of donors, NAD or NADP as acceptor"/>
    <property type="evidence" value="ECO:0007669"/>
    <property type="project" value="InterPro"/>
</dbReference>
<proteinExistence type="inferred from homology"/>
<gene>
    <name evidence="4" type="ORF">B0H17DRAFT_1199583</name>
</gene>
<dbReference type="PANTHER" id="PTHR43245">
    <property type="entry name" value="BIFUNCTIONAL POLYMYXIN RESISTANCE PROTEIN ARNA"/>
    <property type="match status" value="1"/>
</dbReference>
<evidence type="ECO:0000313" key="5">
    <source>
        <dbReference type="Proteomes" id="UP001221757"/>
    </source>
</evidence>
<comment type="caution">
    <text evidence="4">The sequence shown here is derived from an EMBL/GenBank/DDBJ whole genome shotgun (WGS) entry which is preliminary data.</text>
</comment>
<dbReference type="Proteomes" id="UP001221757">
    <property type="component" value="Unassembled WGS sequence"/>
</dbReference>
<dbReference type="Pfam" id="PF01073">
    <property type="entry name" value="3Beta_HSD"/>
    <property type="match status" value="2"/>
</dbReference>
<dbReference type="EMBL" id="JARKIE010000044">
    <property type="protein sequence ID" value="KAJ7693900.1"/>
    <property type="molecule type" value="Genomic_DNA"/>
</dbReference>
<dbReference type="GO" id="GO:0006694">
    <property type="term" value="P:steroid biosynthetic process"/>
    <property type="evidence" value="ECO:0007669"/>
    <property type="project" value="InterPro"/>
</dbReference>
<protein>
    <recommendedName>
        <fullName evidence="3">3-beta hydroxysteroid dehydrogenase/isomerase domain-containing protein</fullName>
    </recommendedName>
</protein>
<feature type="domain" description="3-beta hydroxysteroid dehydrogenase/isomerase" evidence="3">
    <location>
        <begin position="8"/>
        <end position="119"/>
    </location>
</feature>
<dbReference type="InterPro" id="IPR050177">
    <property type="entry name" value="Lipid_A_modif_metabolic_enz"/>
</dbReference>
<keyword evidence="5" id="KW-1185">Reference proteome</keyword>
<reference evidence="4" key="1">
    <citation type="submission" date="2023-03" db="EMBL/GenBank/DDBJ databases">
        <title>Massive genome expansion in bonnet fungi (Mycena s.s.) driven by repeated elements and novel gene families across ecological guilds.</title>
        <authorList>
            <consortium name="Lawrence Berkeley National Laboratory"/>
            <person name="Harder C.B."/>
            <person name="Miyauchi S."/>
            <person name="Viragh M."/>
            <person name="Kuo A."/>
            <person name="Thoen E."/>
            <person name="Andreopoulos B."/>
            <person name="Lu D."/>
            <person name="Skrede I."/>
            <person name="Drula E."/>
            <person name="Henrissat B."/>
            <person name="Morin E."/>
            <person name="Kohler A."/>
            <person name="Barry K."/>
            <person name="LaButti K."/>
            <person name="Morin E."/>
            <person name="Salamov A."/>
            <person name="Lipzen A."/>
            <person name="Mereny Z."/>
            <person name="Hegedus B."/>
            <person name="Baldrian P."/>
            <person name="Stursova M."/>
            <person name="Weitz H."/>
            <person name="Taylor A."/>
            <person name="Grigoriev I.V."/>
            <person name="Nagy L.G."/>
            <person name="Martin F."/>
            <person name="Kauserud H."/>
        </authorList>
    </citation>
    <scope>NUCLEOTIDE SEQUENCE</scope>
    <source>
        <strain evidence="4">CBHHK067</strain>
    </source>
</reference>
<evidence type="ECO:0000259" key="3">
    <source>
        <dbReference type="Pfam" id="PF01073"/>
    </source>
</evidence>
<sequence length="295" mass="32331">MHPILVIGTGFLGSHVVEHLLNAGRYLGTVFDINEPEDESRFGGVSYIQGSIIDATHLANVVKEVNSLVVLHTASPVHGLLRNIYYEVNEMGTRNVIDACRAAEVKKLIYTSSTGVVWTGAEFNGGLGERLVLAAQANATSSSSGVSRRSIHDKKQHGVQIGDNTNLVDYAYAGNVAHAHVRACAKLISHPARVSGQTFFITNGDPRPQWDFARLIWKETTGMAGSCRSRVSLGSSWLCLRSVCFVTGTQWYNIDKARDVLGYEPSVSLEEGVRRTVKWWKQTGSAQHKLRTGQH</sequence>